<name>A0ABD3Q3P7_9STRA</name>
<dbReference type="EMBL" id="JALLAZ020000444">
    <property type="protein sequence ID" value="KAL3795113.1"/>
    <property type="molecule type" value="Genomic_DNA"/>
</dbReference>
<reference evidence="6 7" key="1">
    <citation type="submission" date="2024-10" db="EMBL/GenBank/DDBJ databases">
        <title>Updated reference genomes for cyclostephanoid diatoms.</title>
        <authorList>
            <person name="Roberts W.R."/>
            <person name="Alverson A.J."/>
        </authorList>
    </citation>
    <scope>NUCLEOTIDE SEQUENCE [LARGE SCALE GENOMIC DNA]</scope>
    <source>
        <strain evidence="6 7">AJA276-08</strain>
    </source>
</reference>
<evidence type="ECO:0000313" key="7">
    <source>
        <dbReference type="Proteomes" id="UP001530315"/>
    </source>
</evidence>
<comment type="similarity">
    <text evidence="1">Belongs to the methyltransferase superfamily.</text>
</comment>
<evidence type="ECO:0000256" key="3">
    <source>
        <dbReference type="ARBA" id="ARBA00022679"/>
    </source>
</evidence>
<evidence type="ECO:0000256" key="1">
    <source>
        <dbReference type="ARBA" id="ARBA00008361"/>
    </source>
</evidence>
<protein>
    <recommendedName>
        <fullName evidence="5">Methyltransferase domain-containing protein</fullName>
    </recommendedName>
</protein>
<dbReference type="CDD" id="cd02440">
    <property type="entry name" value="AdoMet_MTases"/>
    <property type="match status" value="1"/>
</dbReference>
<feature type="compositionally biased region" description="Basic and acidic residues" evidence="4">
    <location>
        <begin position="22"/>
        <end position="32"/>
    </location>
</feature>
<feature type="domain" description="Methyltransferase" evidence="5">
    <location>
        <begin position="113"/>
        <end position="171"/>
    </location>
</feature>
<dbReference type="InterPro" id="IPR041698">
    <property type="entry name" value="Methyltransf_25"/>
</dbReference>
<evidence type="ECO:0000256" key="4">
    <source>
        <dbReference type="SAM" id="MobiDB-lite"/>
    </source>
</evidence>
<evidence type="ECO:0000313" key="6">
    <source>
        <dbReference type="EMBL" id="KAL3795113.1"/>
    </source>
</evidence>
<organism evidence="6 7">
    <name type="scientific">Stephanodiscus triporus</name>
    <dbReference type="NCBI Taxonomy" id="2934178"/>
    <lineage>
        <taxon>Eukaryota</taxon>
        <taxon>Sar</taxon>
        <taxon>Stramenopiles</taxon>
        <taxon>Ochrophyta</taxon>
        <taxon>Bacillariophyta</taxon>
        <taxon>Coscinodiscophyceae</taxon>
        <taxon>Thalassiosirophycidae</taxon>
        <taxon>Stephanodiscales</taxon>
        <taxon>Stephanodiscaceae</taxon>
        <taxon>Stephanodiscus</taxon>
    </lineage>
</organism>
<dbReference type="Proteomes" id="UP001530315">
    <property type="component" value="Unassembled WGS sequence"/>
</dbReference>
<comment type="caution">
    <text evidence="6">The sequence shown here is derived from an EMBL/GenBank/DDBJ whole genome shotgun (WGS) entry which is preliminary data.</text>
</comment>
<keyword evidence="7" id="KW-1185">Reference proteome</keyword>
<accession>A0ABD3Q3P7</accession>
<dbReference type="InterPro" id="IPR051419">
    <property type="entry name" value="Lys/N-term_MeTrsfase_sf"/>
</dbReference>
<dbReference type="SUPFAM" id="SSF53335">
    <property type="entry name" value="S-adenosyl-L-methionine-dependent methyltransferases"/>
    <property type="match status" value="1"/>
</dbReference>
<evidence type="ECO:0000259" key="5">
    <source>
        <dbReference type="Pfam" id="PF13649"/>
    </source>
</evidence>
<dbReference type="AlphaFoldDB" id="A0ABD3Q3P7"/>
<dbReference type="PANTHER" id="PTHR12176:SF80">
    <property type="entry name" value="EEF1A LYSINE METHYLTRANSFERASE 4"/>
    <property type="match status" value="1"/>
</dbReference>
<dbReference type="Gene3D" id="3.40.50.150">
    <property type="entry name" value="Vaccinia Virus protein VP39"/>
    <property type="match status" value="1"/>
</dbReference>
<dbReference type="GO" id="GO:0032259">
    <property type="term" value="P:methylation"/>
    <property type="evidence" value="ECO:0007669"/>
    <property type="project" value="UniProtKB-KW"/>
</dbReference>
<sequence length="286" mass="31379">MPSPASRGESMTPFDRPTTSPERTEEGTDKPFDYSSRLGWDVFYENGIKKRQEEDGPIEVGVVVESSPTEYEYEWHSHIPHSAIAEAIRPAISAASSRYRPRSSRQSGRAPSILLVGCGNSGLPRALHDAFDADVRVTCLDYSPACIDAMRSLYGNAYPNVDFVVGDATDLGGVVWNEVDGAGDLSGGDTRWFDVVVDKGLLDALMCGEGFDVERLMGGINDVLVPHSWGMHVLICFPLSTASKRILEEFPGLEWDFDIPVEGSENGRASFNLARRCRRQGADVML</sequence>
<evidence type="ECO:0000256" key="2">
    <source>
        <dbReference type="ARBA" id="ARBA00022603"/>
    </source>
</evidence>
<keyword evidence="3" id="KW-0808">Transferase</keyword>
<feature type="region of interest" description="Disordered" evidence="4">
    <location>
        <begin position="1"/>
        <end position="35"/>
    </location>
</feature>
<gene>
    <name evidence="6" type="ORF">ACHAW5_010400</name>
</gene>
<dbReference type="PANTHER" id="PTHR12176">
    <property type="entry name" value="SAM-DEPENDENT METHYLTRANSFERASE SUPERFAMILY PROTEIN"/>
    <property type="match status" value="1"/>
</dbReference>
<dbReference type="Pfam" id="PF13649">
    <property type="entry name" value="Methyltransf_25"/>
    <property type="match status" value="1"/>
</dbReference>
<dbReference type="GO" id="GO:0008168">
    <property type="term" value="F:methyltransferase activity"/>
    <property type="evidence" value="ECO:0007669"/>
    <property type="project" value="UniProtKB-KW"/>
</dbReference>
<dbReference type="InterPro" id="IPR029063">
    <property type="entry name" value="SAM-dependent_MTases_sf"/>
</dbReference>
<proteinExistence type="inferred from homology"/>
<keyword evidence="2" id="KW-0489">Methyltransferase</keyword>